<dbReference type="InterPro" id="IPR027256">
    <property type="entry name" value="P-typ_ATPase_IB"/>
</dbReference>
<dbReference type="HOGENOM" id="CLU_3250996_0_0_9"/>
<dbReference type="EMBL" id="CP003583">
    <property type="protein sequence ID" value="AFK59513.1"/>
    <property type="molecule type" value="Genomic_DNA"/>
</dbReference>
<dbReference type="InterPro" id="IPR017969">
    <property type="entry name" value="Heavy-metal-associated_CS"/>
</dbReference>
<accession>Q3XYR1</accession>
<gene>
    <name evidence="4" type="ORF">HMPREF0351_11889</name>
</gene>
<reference evidence="4 5" key="1">
    <citation type="journal article" date="2012" name="BMC Microbiol.">
        <title>Complete genome sequence of Enterococcus faecium strain TX16 and comparative genomic analysis of Enterococcus faecium genomes.</title>
        <authorList>
            <person name="Qin X."/>
            <person name="Galloway-Pena J.R."/>
            <person name="Sillanpaa J."/>
            <person name="Hyeob Roh J."/>
            <person name="Nallapareddy S.R."/>
            <person name="Chowdhury S."/>
            <person name="Bourgogne A."/>
            <person name="Choudhury T."/>
            <person name="Munzy D.M."/>
            <person name="Buhay C.J."/>
            <person name="Ding Y."/>
            <person name="Dugan-Rocha S."/>
            <person name="Liu W."/>
            <person name="Kovar C."/>
            <person name="Sodergren E."/>
            <person name="Highlander S."/>
            <person name="Petrosino J.F."/>
            <person name="Worley K.C."/>
            <person name="Gibbs R.A."/>
            <person name="Weinstock G.M."/>
            <person name="Murray B.E."/>
        </authorList>
    </citation>
    <scope>NUCLEOTIDE SEQUENCE [LARGE SCALE GENOMIC DNA]</scope>
    <source>
        <strain evidence="5">ATCC BAA-472 / TX0016 / DO</strain>
    </source>
</reference>
<dbReference type="KEGG" id="efu:HMPREF0351_11889"/>
<dbReference type="PROSITE" id="PS50846">
    <property type="entry name" value="HMA_2"/>
    <property type="match status" value="1"/>
</dbReference>
<keyword evidence="5" id="KW-1185">Reference proteome</keyword>
<sequence>MKSYRLEGLDCANCAMKIEKGVQKINGVKEATVNFTSGKLTD</sequence>
<dbReference type="GO" id="GO:0019829">
    <property type="term" value="F:ATPase-coupled monoatomic cation transmembrane transporter activity"/>
    <property type="evidence" value="ECO:0007669"/>
    <property type="project" value="InterPro"/>
</dbReference>
<dbReference type="GO" id="GO:0016020">
    <property type="term" value="C:membrane"/>
    <property type="evidence" value="ECO:0007669"/>
    <property type="project" value="InterPro"/>
</dbReference>
<keyword evidence="1" id="KW-0479">Metal-binding</keyword>
<dbReference type="Pfam" id="PF00403">
    <property type="entry name" value="HMA"/>
    <property type="match status" value="1"/>
</dbReference>
<evidence type="ECO:0000256" key="2">
    <source>
        <dbReference type="ARBA" id="ARBA00022967"/>
    </source>
</evidence>
<dbReference type="AlphaFoldDB" id="Q3XYR1"/>
<dbReference type="PROSITE" id="PS01047">
    <property type="entry name" value="HMA_1"/>
    <property type="match status" value="1"/>
</dbReference>
<dbReference type="GO" id="GO:0046872">
    <property type="term" value="F:metal ion binding"/>
    <property type="evidence" value="ECO:0007669"/>
    <property type="project" value="UniProtKB-KW"/>
</dbReference>
<evidence type="ECO:0000313" key="5">
    <source>
        <dbReference type="Proteomes" id="UP000005269"/>
    </source>
</evidence>
<dbReference type="InterPro" id="IPR006121">
    <property type="entry name" value="HMA_dom"/>
</dbReference>
<protein>
    <submittedName>
        <fullName evidence="4">p-ATPase superfamily P-type ATPase cation transporter</fullName>
    </submittedName>
</protein>
<evidence type="ECO:0000259" key="3">
    <source>
        <dbReference type="PROSITE" id="PS50846"/>
    </source>
</evidence>
<keyword evidence="2" id="KW-1278">Translocase</keyword>
<evidence type="ECO:0000313" key="4">
    <source>
        <dbReference type="EMBL" id="AFK59513.1"/>
    </source>
</evidence>
<proteinExistence type="predicted"/>
<dbReference type="Proteomes" id="UP000005269">
    <property type="component" value="Chromosome"/>
</dbReference>
<feature type="domain" description="HMA" evidence="3">
    <location>
        <begin position="1"/>
        <end position="42"/>
    </location>
</feature>
<dbReference type="PRINTS" id="PR00941">
    <property type="entry name" value="CDATPASE"/>
</dbReference>
<dbReference type="Gene3D" id="3.30.70.100">
    <property type="match status" value="1"/>
</dbReference>
<organism evidence="4 5">
    <name type="scientific">Enterococcus faecium (strain ATCC BAA-472 / TX0016 / DO)</name>
    <dbReference type="NCBI Taxonomy" id="333849"/>
    <lineage>
        <taxon>Bacteria</taxon>
        <taxon>Bacillati</taxon>
        <taxon>Bacillota</taxon>
        <taxon>Bacilli</taxon>
        <taxon>Lactobacillales</taxon>
        <taxon>Enterococcaceae</taxon>
        <taxon>Enterococcus</taxon>
    </lineage>
</organism>
<dbReference type="SUPFAM" id="SSF55008">
    <property type="entry name" value="HMA, heavy metal-associated domain"/>
    <property type="match status" value="1"/>
</dbReference>
<name>Q3XYR1_ENTFD</name>
<evidence type="ECO:0000256" key="1">
    <source>
        <dbReference type="ARBA" id="ARBA00022723"/>
    </source>
</evidence>
<dbReference type="CDD" id="cd00371">
    <property type="entry name" value="HMA"/>
    <property type="match status" value="1"/>
</dbReference>
<dbReference type="InterPro" id="IPR036163">
    <property type="entry name" value="HMA_dom_sf"/>
</dbReference>